<reference evidence="4" key="1">
    <citation type="journal article" date="2020" name="Nature">
        <title>Giant virus diversity and host interactions through global metagenomics.</title>
        <authorList>
            <person name="Schulz F."/>
            <person name="Roux S."/>
            <person name="Paez-Espino D."/>
            <person name="Jungbluth S."/>
            <person name="Walsh D.A."/>
            <person name="Denef V.J."/>
            <person name="McMahon K.D."/>
            <person name="Konstantinidis K.T."/>
            <person name="Eloe-Fadrosh E.A."/>
            <person name="Kyrpides N.C."/>
            <person name="Woyke T."/>
        </authorList>
    </citation>
    <scope>NUCLEOTIDE SEQUENCE</scope>
    <source>
        <strain evidence="4">GVMAG-S-1040241-154</strain>
    </source>
</reference>
<dbReference type="GO" id="GO:0008168">
    <property type="term" value="F:methyltransferase activity"/>
    <property type="evidence" value="ECO:0007669"/>
    <property type="project" value="UniProtKB-KW"/>
</dbReference>
<dbReference type="PRINTS" id="PR00105">
    <property type="entry name" value="C5METTRFRASE"/>
</dbReference>
<dbReference type="PANTHER" id="PTHR46098:SF1">
    <property type="entry name" value="TRNA (CYTOSINE(38)-C(5))-METHYLTRANSFERASE"/>
    <property type="match status" value="1"/>
</dbReference>
<evidence type="ECO:0000256" key="3">
    <source>
        <dbReference type="ARBA" id="ARBA00022691"/>
    </source>
</evidence>
<accession>A0A6C0JNA2</accession>
<dbReference type="Pfam" id="PF00145">
    <property type="entry name" value="DNA_methylase"/>
    <property type="match status" value="1"/>
</dbReference>
<name>A0A6C0JNA2_9ZZZZ</name>
<evidence type="ECO:0000313" key="4">
    <source>
        <dbReference type="EMBL" id="QHU07255.1"/>
    </source>
</evidence>
<dbReference type="EMBL" id="MN740684">
    <property type="protein sequence ID" value="QHU07255.1"/>
    <property type="molecule type" value="Genomic_DNA"/>
</dbReference>
<sequence>MNYIDLFSGIGGFHQALKDLNCKCILASDIDKNCQYIYKINYDINVEKDVKLIDPLNITDLDIICGGFPCQTFSNAGKKKTFSDKRGLLFDEIIRIANIKKPKFMFLENVKHILKVGDGEVIKYIKEKLYENNYIVQLFNISPHTYGIPQQRERIYFVCIRKDIYNHKDIILPINDKKLDFESYLDKKVDNKYYIKDDILDILNAWDEMIKNFDVGEKISPTILINEYYINERISKFNEYPKWKQKYISKNENLINKYKDKWDIWYEKHKDILQKREIFGKLEWQVGTIKPNDSIFNYFIQVRQSGIRVKKTDYFPTLVAISQIPIYGKEKRYITPRECARLQSFPDSFILSDNDKISYKQLGNAINVDNAKTIIKATFNHYNVIKKND</sequence>
<evidence type="ECO:0000256" key="2">
    <source>
        <dbReference type="ARBA" id="ARBA00022679"/>
    </source>
</evidence>
<proteinExistence type="predicted"/>
<dbReference type="Gene3D" id="3.90.120.10">
    <property type="entry name" value="DNA Methylase, subunit A, domain 2"/>
    <property type="match status" value="1"/>
</dbReference>
<dbReference type="InterPro" id="IPR018117">
    <property type="entry name" value="C5_DNA_meth_AS"/>
</dbReference>
<dbReference type="GO" id="GO:0032259">
    <property type="term" value="P:methylation"/>
    <property type="evidence" value="ECO:0007669"/>
    <property type="project" value="UniProtKB-KW"/>
</dbReference>
<dbReference type="PROSITE" id="PS00094">
    <property type="entry name" value="C5_MTASE_1"/>
    <property type="match status" value="1"/>
</dbReference>
<keyword evidence="2" id="KW-0808">Transferase</keyword>
<dbReference type="PANTHER" id="PTHR46098">
    <property type="entry name" value="TRNA (CYTOSINE(38)-C(5))-METHYLTRANSFERASE"/>
    <property type="match status" value="1"/>
</dbReference>
<dbReference type="Gene3D" id="3.40.50.150">
    <property type="entry name" value="Vaccinia Virus protein VP39"/>
    <property type="match status" value="1"/>
</dbReference>
<dbReference type="InterPro" id="IPR050750">
    <property type="entry name" value="C5-MTase"/>
</dbReference>
<dbReference type="NCBIfam" id="TIGR00675">
    <property type="entry name" value="dcm"/>
    <property type="match status" value="1"/>
</dbReference>
<dbReference type="PROSITE" id="PS51679">
    <property type="entry name" value="SAM_MT_C5"/>
    <property type="match status" value="1"/>
</dbReference>
<organism evidence="4">
    <name type="scientific">viral metagenome</name>
    <dbReference type="NCBI Taxonomy" id="1070528"/>
    <lineage>
        <taxon>unclassified sequences</taxon>
        <taxon>metagenomes</taxon>
        <taxon>organismal metagenomes</taxon>
    </lineage>
</organism>
<dbReference type="InterPro" id="IPR029063">
    <property type="entry name" value="SAM-dependent_MTases_sf"/>
</dbReference>
<dbReference type="InterPro" id="IPR001525">
    <property type="entry name" value="C5_MeTfrase"/>
</dbReference>
<dbReference type="SUPFAM" id="SSF53335">
    <property type="entry name" value="S-adenosyl-L-methionine-dependent methyltransferases"/>
    <property type="match status" value="1"/>
</dbReference>
<dbReference type="AlphaFoldDB" id="A0A6C0JNA2"/>
<evidence type="ECO:0008006" key="5">
    <source>
        <dbReference type="Google" id="ProtNLM"/>
    </source>
</evidence>
<evidence type="ECO:0000256" key="1">
    <source>
        <dbReference type="ARBA" id="ARBA00022603"/>
    </source>
</evidence>
<protein>
    <recommendedName>
        <fullName evidence="5">DNA (cytosine-5-)-methyltransferase</fullName>
    </recommendedName>
</protein>
<keyword evidence="3" id="KW-0949">S-adenosyl-L-methionine</keyword>
<keyword evidence="1" id="KW-0489">Methyltransferase</keyword>